<keyword evidence="4" id="KW-0449">Lipoprotein</keyword>
<sequence length="308" mass="31900">MRNASPLVVLALLAGCGGGEEAGNNSAGAADAPAVTLMNEEAAEADNAALAPLPEPEANLAAPDASLPGIDAPPLAPRAQPTATPTPEAGRAGAARIVRAYYDRIARGDYAAARGMWDDNGEASGLTPADYAKRFDRFADFKAEVGDAGRINAGAGQRYVEVPVTVTARMKDGGEVVERRGIVTLHRTGDIEGATPAQQRWRIASAEILPRAPAPLPGSEPVSVPQAGTPVVTARYACEGGVRLIARFDNAKDEVTLRRGYRALGTLQQQPSGSGIWYKGEGGLELRGKGDAATITIPGNAPLSCEAR</sequence>
<accession>A0A3D0WE67</accession>
<dbReference type="SUPFAM" id="SSF141488">
    <property type="entry name" value="YdhA-like"/>
    <property type="match status" value="1"/>
</dbReference>
<evidence type="ECO:0000256" key="3">
    <source>
        <dbReference type="ARBA" id="ARBA00023139"/>
    </source>
</evidence>
<proteinExistence type="predicted"/>
<dbReference type="InterPro" id="IPR032710">
    <property type="entry name" value="NTF2-like_dom_sf"/>
</dbReference>
<organism evidence="7 8">
    <name type="scientific">Sphingomonas bacterium</name>
    <dbReference type="NCBI Taxonomy" id="1895847"/>
    <lineage>
        <taxon>Bacteria</taxon>
        <taxon>Pseudomonadati</taxon>
        <taxon>Pseudomonadota</taxon>
        <taxon>Alphaproteobacteria</taxon>
        <taxon>Sphingomonadales</taxon>
        <taxon>Sphingomonadaceae</taxon>
        <taxon>Sphingomonas</taxon>
    </lineage>
</organism>
<feature type="compositionally biased region" description="Low complexity" evidence="5">
    <location>
        <begin position="77"/>
        <end position="90"/>
    </location>
</feature>
<protein>
    <recommendedName>
        <fullName evidence="6">C-type lysozyme inhibitor domain-containing protein</fullName>
    </recommendedName>
</protein>
<keyword evidence="2" id="KW-0472">Membrane</keyword>
<keyword evidence="1" id="KW-0732">Signal</keyword>
<evidence type="ECO:0000256" key="5">
    <source>
        <dbReference type="SAM" id="MobiDB-lite"/>
    </source>
</evidence>
<evidence type="ECO:0000256" key="1">
    <source>
        <dbReference type="ARBA" id="ARBA00022729"/>
    </source>
</evidence>
<evidence type="ECO:0000256" key="2">
    <source>
        <dbReference type="ARBA" id="ARBA00023136"/>
    </source>
</evidence>
<keyword evidence="3" id="KW-0564">Palmitate</keyword>
<evidence type="ECO:0000313" key="8">
    <source>
        <dbReference type="Proteomes" id="UP000262699"/>
    </source>
</evidence>
<evidence type="ECO:0000313" key="7">
    <source>
        <dbReference type="EMBL" id="HCB76063.1"/>
    </source>
</evidence>
<dbReference type="SUPFAM" id="SSF54427">
    <property type="entry name" value="NTF2-like"/>
    <property type="match status" value="1"/>
</dbReference>
<evidence type="ECO:0000256" key="4">
    <source>
        <dbReference type="ARBA" id="ARBA00023288"/>
    </source>
</evidence>
<dbReference type="InterPro" id="IPR018660">
    <property type="entry name" value="MliC"/>
</dbReference>
<dbReference type="InterPro" id="IPR036328">
    <property type="entry name" value="MliC_sf"/>
</dbReference>
<reference evidence="7 8" key="1">
    <citation type="journal article" date="2018" name="Nat. Biotechnol.">
        <title>A standardized bacterial taxonomy based on genome phylogeny substantially revises the tree of life.</title>
        <authorList>
            <person name="Parks D.H."/>
            <person name="Chuvochina M."/>
            <person name="Waite D.W."/>
            <person name="Rinke C."/>
            <person name="Skarshewski A."/>
            <person name="Chaumeil P.A."/>
            <person name="Hugenholtz P."/>
        </authorList>
    </citation>
    <scope>NUCLEOTIDE SEQUENCE [LARGE SCALE GENOMIC DNA]</scope>
    <source>
        <strain evidence="7">UBA9015</strain>
    </source>
</reference>
<dbReference type="Pfam" id="PF09864">
    <property type="entry name" value="MliC"/>
    <property type="match status" value="1"/>
</dbReference>
<dbReference type="EMBL" id="DOYJ01000215">
    <property type="protein sequence ID" value="HCB76063.1"/>
    <property type="molecule type" value="Genomic_DNA"/>
</dbReference>
<gene>
    <name evidence="7" type="ORF">DEP91_07785</name>
</gene>
<feature type="region of interest" description="Disordered" evidence="5">
    <location>
        <begin position="58"/>
        <end position="90"/>
    </location>
</feature>
<dbReference type="Gene3D" id="2.40.128.200">
    <property type="match status" value="1"/>
</dbReference>
<evidence type="ECO:0000259" key="6">
    <source>
        <dbReference type="Pfam" id="PF09864"/>
    </source>
</evidence>
<dbReference type="Proteomes" id="UP000262699">
    <property type="component" value="Unassembled WGS sequence"/>
</dbReference>
<comment type="caution">
    <text evidence="7">The sequence shown here is derived from an EMBL/GenBank/DDBJ whole genome shotgun (WGS) entry which is preliminary data.</text>
</comment>
<dbReference type="PROSITE" id="PS51257">
    <property type="entry name" value="PROKAR_LIPOPROTEIN"/>
    <property type="match status" value="1"/>
</dbReference>
<name>A0A3D0WE67_9SPHN</name>
<feature type="domain" description="C-type lysozyme inhibitor" evidence="6">
    <location>
        <begin position="236"/>
        <end position="303"/>
    </location>
</feature>
<dbReference type="AlphaFoldDB" id="A0A3D0WE67"/>